<feature type="binding site" evidence="13">
    <location>
        <position position="198"/>
    </location>
    <ligand>
        <name>UDP-N-acetyl-alpha-D-muramoyl-L-alanyl-D-glutamate</name>
        <dbReference type="ChEBI" id="CHEBI:83900"/>
    </ligand>
</feature>
<dbReference type="HAMAP" id="MF_00208">
    <property type="entry name" value="MurE"/>
    <property type="match status" value="1"/>
</dbReference>
<evidence type="ECO:0000259" key="15">
    <source>
        <dbReference type="Pfam" id="PF01225"/>
    </source>
</evidence>
<comment type="cofactor">
    <cofactor evidence="13">
        <name>Mg(2+)</name>
        <dbReference type="ChEBI" id="CHEBI:18420"/>
    </cofactor>
</comment>
<feature type="domain" description="Mur ligase N-terminal catalytic" evidence="15">
    <location>
        <begin position="32"/>
        <end position="105"/>
    </location>
</feature>
<name>A0AAU8BKW7_9VIBR</name>
<evidence type="ECO:0000256" key="1">
    <source>
        <dbReference type="ARBA" id="ARBA00005898"/>
    </source>
</evidence>
<dbReference type="Pfam" id="PF08245">
    <property type="entry name" value="Mur_ligase_M"/>
    <property type="match status" value="1"/>
</dbReference>
<feature type="binding site" evidence="13">
    <location>
        <position position="469"/>
    </location>
    <ligand>
        <name>meso-2,6-diaminopimelate</name>
        <dbReference type="ChEBI" id="CHEBI:57791"/>
    </ligand>
</feature>
<dbReference type="GO" id="GO:0051301">
    <property type="term" value="P:cell division"/>
    <property type="evidence" value="ECO:0007669"/>
    <property type="project" value="UniProtKB-KW"/>
</dbReference>
<accession>A0AAU8BKW7</accession>
<gene>
    <name evidence="13 18" type="primary">murE</name>
    <name evidence="18" type="ORF">PG915_03265</name>
</gene>
<dbReference type="InterPro" id="IPR036615">
    <property type="entry name" value="Mur_ligase_C_dom_sf"/>
</dbReference>
<feature type="binding site" evidence="13">
    <location>
        <begin position="418"/>
        <end position="421"/>
    </location>
    <ligand>
        <name>meso-2,6-diaminopimelate</name>
        <dbReference type="ChEBI" id="CHEBI:57791"/>
    </ligand>
</feature>
<keyword evidence="2 13" id="KW-0132">Cell division</keyword>
<dbReference type="NCBIfam" id="TIGR01085">
    <property type="entry name" value="murE"/>
    <property type="match status" value="1"/>
</dbReference>
<evidence type="ECO:0000256" key="14">
    <source>
        <dbReference type="RuleBase" id="RU004135"/>
    </source>
</evidence>
<feature type="binding site" evidence="13">
    <location>
        <begin position="123"/>
        <end position="129"/>
    </location>
    <ligand>
        <name>ATP</name>
        <dbReference type="ChEBI" id="CHEBI:30616"/>
    </ligand>
</feature>
<dbReference type="InterPro" id="IPR035911">
    <property type="entry name" value="MurE/MurF_N"/>
</dbReference>
<comment type="pathway">
    <text evidence="13 14">Cell wall biogenesis; peptidoglycan biosynthesis.</text>
</comment>
<dbReference type="GO" id="GO:0008360">
    <property type="term" value="P:regulation of cell shape"/>
    <property type="evidence" value="ECO:0007669"/>
    <property type="project" value="UniProtKB-KW"/>
</dbReference>
<dbReference type="AlphaFoldDB" id="A0AAU8BKW7"/>
<dbReference type="InterPro" id="IPR013221">
    <property type="entry name" value="Mur_ligase_cen"/>
</dbReference>
<dbReference type="GO" id="GO:0071555">
    <property type="term" value="P:cell wall organization"/>
    <property type="evidence" value="ECO:0007669"/>
    <property type="project" value="UniProtKB-KW"/>
</dbReference>
<evidence type="ECO:0000259" key="17">
    <source>
        <dbReference type="Pfam" id="PF08245"/>
    </source>
</evidence>
<keyword evidence="13 18" id="KW-0436">Ligase</keyword>
<feature type="domain" description="Mur ligase C-terminal" evidence="16">
    <location>
        <begin position="345"/>
        <end position="471"/>
    </location>
</feature>
<keyword evidence="13" id="KW-0067">ATP-binding</keyword>
<dbReference type="GO" id="GO:0009252">
    <property type="term" value="P:peptidoglycan biosynthetic process"/>
    <property type="evidence" value="ECO:0007669"/>
    <property type="project" value="UniProtKB-UniRule"/>
</dbReference>
<comment type="function">
    <text evidence="13">Catalyzes the addition of meso-diaminopimelic acid to the nucleotide precursor UDP-N-acetylmuramoyl-L-alanyl-D-glutamate (UMAG) in the biosynthesis of bacterial cell-wall peptidoglycan.</text>
</comment>
<evidence type="ECO:0000256" key="3">
    <source>
        <dbReference type="ARBA" id="ARBA00022960"/>
    </source>
</evidence>
<dbReference type="InterPro" id="IPR004101">
    <property type="entry name" value="Mur_ligase_C"/>
</dbReference>
<keyword evidence="13" id="KW-0460">Magnesium</keyword>
<dbReference type="SUPFAM" id="SSF53244">
    <property type="entry name" value="MurD-like peptide ligases, peptide-binding domain"/>
    <property type="match status" value="1"/>
</dbReference>
<feature type="binding site" evidence="13">
    <location>
        <position position="192"/>
    </location>
    <ligand>
        <name>UDP-N-acetyl-alpha-D-muramoyl-L-alanyl-D-glutamate</name>
        <dbReference type="ChEBI" id="CHEBI:83900"/>
    </ligand>
</feature>
<evidence type="ECO:0000256" key="4">
    <source>
        <dbReference type="ARBA" id="ARBA00022984"/>
    </source>
</evidence>
<evidence type="ECO:0000256" key="10">
    <source>
        <dbReference type="ARBA" id="ARBA00075482"/>
    </source>
</evidence>
<dbReference type="Pfam" id="PF01225">
    <property type="entry name" value="Mur_ligase"/>
    <property type="match status" value="1"/>
</dbReference>
<dbReference type="Gene3D" id="3.40.1190.10">
    <property type="entry name" value="Mur-like, catalytic domain"/>
    <property type="match status" value="1"/>
</dbReference>
<dbReference type="FunFam" id="3.90.190.20:FF:000006">
    <property type="entry name" value="UDP-N-acetylmuramoyl-L-alanyl-D-glutamate--2,6-diaminopimelate ligase"/>
    <property type="match status" value="1"/>
</dbReference>
<evidence type="ECO:0000256" key="9">
    <source>
        <dbReference type="ARBA" id="ARBA00072883"/>
    </source>
</evidence>
<organism evidence="18">
    <name type="scientific">Vibrio chaetopteri</name>
    <dbReference type="NCBI Taxonomy" id="3016528"/>
    <lineage>
        <taxon>Bacteria</taxon>
        <taxon>Pseudomonadati</taxon>
        <taxon>Pseudomonadota</taxon>
        <taxon>Gammaproteobacteria</taxon>
        <taxon>Vibrionales</taxon>
        <taxon>Vibrionaceae</taxon>
        <taxon>Vibrio</taxon>
    </lineage>
</organism>
<feature type="modified residue" description="N6-carboxylysine" evidence="13">
    <location>
        <position position="232"/>
    </location>
</feature>
<dbReference type="GO" id="GO:0000287">
    <property type="term" value="F:magnesium ion binding"/>
    <property type="evidence" value="ECO:0007669"/>
    <property type="project" value="UniProtKB-UniRule"/>
</dbReference>
<keyword evidence="3 13" id="KW-0133">Cell shape</keyword>
<feature type="binding site" evidence="13">
    <location>
        <position position="39"/>
    </location>
    <ligand>
        <name>UDP-N-acetyl-alpha-D-muramoyl-L-alanyl-D-glutamate</name>
        <dbReference type="ChEBI" id="CHEBI:83900"/>
    </ligand>
</feature>
<dbReference type="NCBIfam" id="NF001123">
    <property type="entry name" value="PRK00139.1-1"/>
    <property type="match status" value="1"/>
</dbReference>
<evidence type="ECO:0000313" key="18">
    <source>
        <dbReference type="EMBL" id="XCD16593.1"/>
    </source>
</evidence>
<evidence type="ECO:0000256" key="7">
    <source>
        <dbReference type="ARBA" id="ARBA00050251"/>
    </source>
</evidence>
<evidence type="ECO:0000256" key="13">
    <source>
        <dbReference type="HAMAP-Rule" id="MF_00208"/>
    </source>
</evidence>
<evidence type="ECO:0000256" key="11">
    <source>
        <dbReference type="ARBA" id="ARBA00076158"/>
    </source>
</evidence>
<evidence type="ECO:0000256" key="12">
    <source>
        <dbReference type="ARBA" id="ARBA00081560"/>
    </source>
</evidence>
<dbReference type="GO" id="GO:0005524">
    <property type="term" value="F:ATP binding"/>
    <property type="evidence" value="ECO:0007669"/>
    <property type="project" value="UniProtKB-UniRule"/>
</dbReference>
<comment type="similarity">
    <text evidence="1 13">Belongs to the MurCDEF family. MurE subfamily.</text>
</comment>
<keyword evidence="4 13" id="KW-0573">Peptidoglycan synthesis</keyword>
<dbReference type="NCBIfam" id="NF001126">
    <property type="entry name" value="PRK00139.1-4"/>
    <property type="match status" value="1"/>
</dbReference>
<evidence type="ECO:0000256" key="8">
    <source>
        <dbReference type="ARBA" id="ARBA00066633"/>
    </source>
</evidence>
<feature type="domain" description="Mur ligase central" evidence="17">
    <location>
        <begin position="121"/>
        <end position="322"/>
    </location>
</feature>
<feature type="binding site" evidence="13">
    <location>
        <position position="164"/>
    </location>
    <ligand>
        <name>UDP-N-acetyl-alpha-D-muramoyl-L-alanyl-D-glutamate</name>
        <dbReference type="ChEBI" id="CHEBI:83900"/>
    </ligand>
</feature>
<feature type="short sequence motif" description="Meso-diaminopimelate recognition motif" evidence="13">
    <location>
        <begin position="418"/>
        <end position="421"/>
    </location>
</feature>
<evidence type="ECO:0000259" key="16">
    <source>
        <dbReference type="Pfam" id="PF02875"/>
    </source>
</evidence>
<feature type="binding site" evidence="13">
    <location>
        <position position="37"/>
    </location>
    <ligand>
        <name>UDP-N-acetyl-alpha-D-muramoyl-L-alanyl-D-glutamate</name>
        <dbReference type="ChEBI" id="CHEBI:83900"/>
    </ligand>
</feature>
<dbReference type="EMBL" id="CP115920">
    <property type="protein sequence ID" value="XCD16593.1"/>
    <property type="molecule type" value="Genomic_DNA"/>
</dbReference>
<comment type="subcellular location">
    <subcellularLocation>
        <location evidence="13 14">Cytoplasm</location>
    </subcellularLocation>
</comment>
<keyword evidence="13" id="KW-0547">Nucleotide-binding</keyword>
<evidence type="ECO:0000256" key="6">
    <source>
        <dbReference type="ARBA" id="ARBA00023316"/>
    </source>
</evidence>
<sequence>MLTSLTLAKLLKPWLDDSSKLMANDTLGAINVSNLELDSRAIKQGDTFVAIIGHTVDGRLFIERAIQSGADSVIAQADAEHKHGEVTLVDGVPVVHIYQLDTLLSVMAARLYQYKQQVIGVTGTNGKTTITQLIAQWIELVGDRAAIMGTTGNGFLNDLQQAKNTTGSAIDVQRILSQLDALGAQYTAMEVSSHGLVQGRVAAVPFSLGIFTNLSRDHLDYHGTMEGYEAAKKLLFTGHHCEHAVLNVDDEVGRRWLSARSDAIAVSVEGRQLGAKGVWATSVEYSDGGISLEFDGCFGSGKLNAPLIGQFNASNVLLAFSALLALGFDKQALMDTASKLQPVLGRMELFQADDKPKLVVDYAHTPDALEKALQALRVHCDGQLWVIVGCGGDRDKGKRPMMASIAEQLADKVILSDDNPRSEDPKAIVEDMLAGMSAPEVAFVEHQRFNAAQLAVKHASASDIILLAGKGHEDYQVIGNDNVHYSDRETAAQLLGLTL</sequence>
<feature type="binding site" evidence="13">
    <location>
        <position position="200"/>
    </location>
    <ligand>
        <name>UDP-N-acetyl-alpha-D-muramoyl-L-alanyl-D-glutamate</name>
        <dbReference type="ChEBI" id="CHEBI:83900"/>
    </ligand>
</feature>
<comment type="catalytic activity">
    <reaction evidence="7 13">
        <text>UDP-N-acetyl-alpha-D-muramoyl-L-alanyl-D-glutamate + meso-2,6-diaminopimelate + ATP = UDP-N-acetyl-alpha-D-muramoyl-L-alanyl-gamma-D-glutamyl-meso-2,6-diaminopimelate + ADP + phosphate + H(+)</text>
        <dbReference type="Rhea" id="RHEA:23676"/>
        <dbReference type="ChEBI" id="CHEBI:15378"/>
        <dbReference type="ChEBI" id="CHEBI:30616"/>
        <dbReference type="ChEBI" id="CHEBI:43474"/>
        <dbReference type="ChEBI" id="CHEBI:57791"/>
        <dbReference type="ChEBI" id="CHEBI:83900"/>
        <dbReference type="ChEBI" id="CHEBI:83905"/>
        <dbReference type="ChEBI" id="CHEBI:456216"/>
        <dbReference type="EC" id="6.3.2.13"/>
    </reaction>
</comment>
<keyword evidence="13" id="KW-0963">Cytoplasm</keyword>
<dbReference type="EC" id="6.3.2.13" evidence="8 13"/>
<evidence type="ECO:0000256" key="5">
    <source>
        <dbReference type="ARBA" id="ARBA00023306"/>
    </source>
</evidence>
<keyword evidence="6 13" id="KW-0961">Cell wall biogenesis/degradation</keyword>
<dbReference type="GO" id="GO:0005737">
    <property type="term" value="C:cytoplasm"/>
    <property type="evidence" value="ECO:0007669"/>
    <property type="project" value="UniProtKB-SubCell"/>
</dbReference>
<evidence type="ECO:0000256" key="2">
    <source>
        <dbReference type="ARBA" id="ARBA00022618"/>
    </source>
</evidence>
<dbReference type="Pfam" id="PF02875">
    <property type="entry name" value="Mur_ligase_C"/>
    <property type="match status" value="1"/>
</dbReference>
<keyword evidence="5 13" id="KW-0131">Cell cycle</keyword>
<comment type="caution">
    <text evidence="13">Lacks conserved residue(s) required for the propagation of feature annotation.</text>
</comment>
<comment type="PTM">
    <text evidence="13">Carboxylation is probably crucial for Mg(2+) binding and, consequently, for the gamma-phosphate positioning of ATP.</text>
</comment>
<dbReference type="GO" id="GO:0008765">
    <property type="term" value="F:UDP-N-acetylmuramoylalanyl-D-glutamate-2,6-diaminopimelate ligase activity"/>
    <property type="evidence" value="ECO:0007669"/>
    <property type="project" value="UniProtKB-UniRule"/>
</dbReference>
<feature type="binding site" evidence="13">
    <location>
        <position position="394"/>
    </location>
    <ligand>
        <name>meso-2,6-diaminopimelate</name>
        <dbReference type="ChEBI" id="CHEBI:57791"/>
    </ligand>
</feature>
<dbReference type="Gene3D" id="3.90.190.20">
    <property type="entry name" value="Mur ligase, C-terminal domain"/>
    <property type="match status" value="1"/>
</dbReference>
<dbReference type="SUPFAM" id="SSF63418">
    <property type="entry name" value="MurE/MurF N-terminal domain"/>
    <property type="match status" value="1"/>
</dbReference>
<reference evidence="18" key="1">
    <citation type="submission" date="2023-01" db="EMBL/GenBank/DDBJ databases">
        <title>Vibrio sp. CB1-14 genome sequencing.</title>
        <authorList>
            <person name="Otstavnykh N."/>
            <person name="Isaeva M."/>
            <person name="Meleshko D."/>
        </authorList>
    </citation>
    <scope>NUCLEOTIDE SEQUENCE</scope>
    <source>
        <strain evidence="18">CB1-14</strain>
    </source>
</reference>
<dbReference type="PANTHER" id="PTHR23135">
    <property type="entry name" value="MUR LIGASE FAMILY MEMBER"/>
    <property type="match status" value="1"/>
</dbReference>
<protein>
    <recommendedName>
        <fullName evidence="9 13">UDP-N-acetylmuramoyl-L-alanyl-D-glutamate--2,6-diaminopimelate ligase</fullName>
        <ecNumber evidence="8 13">6.3.2.13</ecNumber>
    </recommendedName>
    <alternativeName>
        <fullName evidence="10 13">Meso-A2pm-adding enzyme</fullName>
    </alternativeName>
    <alternativeName>
        <fullName evidence="11 13">Meso-diaminopimelate-adding enzyme</fullName>
    </alternativeName>
    <alternativeName>
        <fullName evidence="12 13">UDP-MurNAc-L-Ala-D-Glu:meso-diaminopimelate ligase</fullName>
    </alternativeName>
    <alternativeName>
        <fullName evidence="13">UDP-MurNAc-tripeptide synthetase</fullName>
    </alternativeName>
    <alternativeName>
        <fullName evidence="13">UDP-N-acetylmuramyl-tripeptide synthetase</fullName>
    </alternativeName>
</protein>
<feature type="binding site" evidence="13">
    <location>
        <begin position="165"/>
        <end position="166"/>
    </location>
    <ligand>
        <name>UDP-N-acetyl-alpha-D-muramoyl-L-alanyl-D-glutamate</name>
        <dbReference type="ChEBI" id="CHEBI:83900"/>
    </ligand>
</feature>
<dbReference type="Gene3D" id="3.40.1390.10">
    <property type="entry name" value="MurE/MurF, N-terminal domain"/>
    <property type="match status" value="1"/>
</dbReference>
<dbReference type="InterPro" id="IPR000713">
    <property type="entry name" value="Mur_ligase_N"/>
</dbReference>
<dbReference type="SUPFAM" id="SSF53623">
    <property type="entry name" value="MurD-like peptide ligases, catalytic domain"/>
    <property type="match status" value="1"/>
</dbReference>
<dbReference type="InterPro" id="IPR005761">
    <property type="entry name" value="UDP-N-AcMur-Glu-dNH2Pim_ligase"/>
</dbReference>
<dbReference type="RefSeq" id="WP_353497849.1">
    <property type="nucleotide sequence ID" value="NZ_CP115920.1"/>
</dbReference>
<feature type="binding site" evidence="13">
    <location>
        <position position="473"/>
    </location>
    <ligand>
        <name>meso-2,6-diaminopimelate</name>
        <dbReference type="ChEBI" id="CHEBI:57791"/>
    </ligand>
</feature>
<proteinExistence type="inferred from homology"/>
<dbReference type="KEGG" id="vck:PG915_03265"/>
<dbReference type="InterPro" id="IPR036565">
    <property type="entry name" value="Mur-like_cat_sf"/>
</dbReference>
<dbReference type="PANTHER" id="PTHR23135:SF4">
    <property type="entry name" value="UDP-N-ACETYLMURAMOYL-L-ALANYL-D-GLUTAMATE--2,6-DIAMINOPIMELATE LIGASE MURE HOMOLOG, CHLOROPLASTIC"/>
    <property type="match status" value="1"/>
</dbReference>